<reference evidence="2" key="1">
    <citation type="submission" date="2012-11" db="EMBL/GenBank/DDBJ databases">
        <title>An American mink transcriptome.</title>
        <authorList>
            <person name="Anistoroaei R."/>
            <person name="Christensen K."/>
        </authorList>
    </citation>
    <scope>NUCLEOTIDE SEQUENCE</scope>
    <source>
        <tissue evidence="2">Pool of brain</tissue>
    </source>
</reference>
<dbReference type="AlphaFoldDB" id="U6DXG7"/>
<feature type="region of interest" description="Disordered" evidence="1">
    <location>
        <begin position="38"/>
        <end position="91"/>
    </location>
</feature>
<proteinExistence type="evidence at transcript level"/>
<accession>U6DXG7</accession>
<name>U6DXG7_NEOVI</name>
<evidence type="ECO:0000256" key="1">
    <source>
        <dbReference type="SAM" id="MobiDB-lite"/>
    </source>
</evidence>
<gene>
    <name evidence="2" type="primary">B4DWL8</name>
</gene>
<organism evidence="2">
    <name type="scientific">Neovison vison</name>
    <name type="common">American mink</name>
    <name type="synonym">Mustela vison</name>
    <dbReference type="NCBI Taxonomy" id="452646"/>
    <lineage>
        <taxon>Eukaryota</taxon>
        <taxon>Metazoa</taxon>
        <taxon>Chordata</taxon>
        <taxon>Craniata</taxon>
        <taxon>Vertebrata</taxon>
        <taxon>Euteleostomi</taxon>
        <taxon>Mammalia</taxon>
        <taxon>Eutheria</taxon>
        <taxon>Laurasiatheria</taxon>
        <taxon>Carnivora</taxon>
        <taxon>Caniformia</taxon>
        <taxon>Musteloidea</taxon>
        <taxon>Mustelidae</taxon>
        <taxon>Mustelinae</taxon>
        <taxon>Neogale</taxon>
    </lineage>
</organism>
<dbReference type="PROSITE" id="PS51257">
    <property type="entry name" value="PROKAR_LIPOPROTEIN"/>
    <property type="match status" value="1"/>
</dbReference>
<dbReference type="EMBL" id="HAAF01014811">
    <property type="protein sequence ID" value="CCP86633.1"/>
    <property type="molecule type" value="mRNA"/>
</dbReference>
<evidence type="ECO:0000313" key="2">
    <source>
        <dbReference type="EMBL" id="CCP86633.1"/>
    </source>
</evidence>
<protein>
    <submittedName>
        <fullName evidence="2">Uncharacterized protein</fullName>
    </submittedName>
</protein>
<sequence length="91" mass="9294">MTPRSRTSAFHGCTAVSACPCLRAWPLPCPSLASPLPVPHGPSVSYQDHAPLGASEPGGGSGSLHDHRICPPALGGPLPEEVSSHPVPMPD</sequence>